<dbReference type="Proteomes" id="UP001199322">
    <property type="component" value="Unassembled WGS sequence"/>
</dbReference>
<dbReference type="Pfam" id="PF13442">
    <property type="entry name" value="Cytochrome_CBB3"/>
    <property type="match status" value="2"/>
</dbReference>
<dbReference type="GO" id="GO:0005506">
    <property type="term" value="F:iron ion binding"/>
    <property type="evidence" value="ECO:0007669"/>
    <property type="project" value="InterPro"/>
</dbReference>
<keyword evidence="7" id="KW-0472">Membrane</keyword>
<feature type="domain" description="Cytochrome c" evidence="8">
    <location>
        <begin position="78"/>
        <end position="160"/>
    </location>
</feature>
<accession>A0A2P4RFH7</accession>
<keyword evidence="1" id="KW-0813">Transport</keyword>
<name>A0A2P4RFH7_RALPI</name>
<gene>
    <name evidence="10" type="ORF">DEE74_24960</name>
    <name evidence="9" type="ORF">R38712_04594</name>
</gene>
<evidence type="ECO:0000256" key="6">
    <source>
        <dbReference type="PROSITE-ProRule" id="PRU00433"/>
    </source>
</evidence>
<dbReference type="InterPro" id="IPR036909">
    <property type="entry name" value="Cyt_c-like_dom_sf"/>
</dbReference>
<evidence type="ECO:0000256" key="7">
    <source>
        <dbReference type="SAM" id="Phobius"/>
    </source>
</evidence>
<proteinExistence type="predicted"/>
<evidence type="ECO:0000256" key="5">
    <source>
        <dbReference type="ARBA" id="ARBA00023004"/>
    </source>
</evidence>
<dbReference type="EMBL" id="QGBI01000034">
    <property type="protein sequence ID" value="MBX3893125.1"/>
    <property type="molecule type" value="Genomic_DNA"/>
</dbReference>
<evidence type="ECO:0000256" key="3">
    <source>
        <dbReference type="ARBA" id="ARBA00022723"/>
    </source>
</evidence>
<dbReference type="PROSITE" id="PS51007">
    <property type="entry name" value="CYTC"/>
    <property type="match status" value="2"/>
</dbReference>
<protein>
    <submittedName>
        <fullName evidence="10">C-type cytochrome</fullName>
    </submittedName>
</protein>
<sequence>MSDAQHDEHEPLIKTPKQLIIAVIAAFAVPILIIILLANYVGLGAREGAGGSGMSEEAVNDRIKPVAQLELKDPNAPRVFKTGEQLYKEVCATCHAAGVAGAPKFGDAASWGPRLSQGLDGLTKVALAGKGGMPARGGTSPDDVSDYEIERAIVYMANSAGGKLQEPAAPAGAGAVPAQAAAPEASAPAAAQAPAAAAPAPAAAAPAAPAAAAAPQASAGEVGKKVYESTCQMCHAAGVAGAPKFGDKAAWAPRIAQGKAKLYDSALHGKGAMPPKGTYAGSNDDVKAAVDYMAAAAK</sequence>
<dbReference type="PANTHER" id="PTHR40942:SF4">
    <property type="entry name" value="CYTOCHROME C5"/>
    <property type="match status" value="1"/>
</dbReference>
<evidence type="ECO:0000313" key="12">
    <source>
        <dbReference type="Proteomes" id="UP001199322"/>
    </source>
</evidence>
<dbReference type="GO" id="GO:0020037">
    <property type="term" value="F:heme binding"/>
    <property type="evidence" value="ECO:0007669"/>
    <property type="project" value="InterPro"/>
</dbReference>
<feature type="domain" description="Cytochrome c" evidence="8">
    <location>
        <begin position="218"/>
        <end position="297"/>
    </location>
</feature>
<keyword evidence="5 6" id="KW-0408">Iron</keyword>
<dbReference type="Proteomes" id="UP001189303">
    <property type="component" value="Unassembled WGS sequence"/>
</dbReference>
<evidence type="ECO:0000313" key="10">
    <source>
        <dbReference type="EMBL" id="MBX3893125.1"/>
    </source>
</evidence>
<dbReference type="InterPro" id="IPR009056">
    <property type="entry name" value="Cyt_c-like_dom"/>
</dbReference>
<evidence type="ECO:0000256" key="1">
    <source>
        <dbReference type="ARBA" id="ARBA00022448"/>
    </source>
</evidence>
<evidence type="ECO:0000313" key="9">
    <source>
        <dbReference type="EMBL" id="CAJ0731066.1"/>
    </source>
</evidence>
<dbReference type="EMBL" id="CATWFT010000021">
    <property type="protein sequence ID" value="CAJ0731066.1"/>
    <property type="molecule type" value="Genomic_DNA"/>
</dbReference>
<organism evidence="10 12">
    <name type="scientific">Ralstonia pickettii</name>
    <name type="common">Burkholderia pickettii</name>
    <dbReference type="NCBI Taxonomy" id="329"/>
    <lineage>
        <taxon>Bacteria</taxon>
        <taxon>Pseudomonadati</taxon>
        <taxon>Pseudomonadota</taxon>
        <taxon>Betaproteobacteria</taxon>
        <taxon>Burkholderiales</taxon>
        <taxon>Burkholderiaceae</taxon>
        <taxon>Ralstonia</taxon>
    </lineage>
</organism>
<reference evidence="9 11" key="2">
    <citation type="submission" date="2023-07" db="EMBL/GenBank/DDBJ databases">
        <authorList>
            <person name="Peeters C."/>
        </authorList>
    </citation>
    <scope>NUCLEOTIDE SEQUENCE [LARGE SCALE GENOMIC DNA]</scope>
    <source>
        <strain evidence="9 11">R-38712</strain>
    </source>
</reference>
<dbReference type="InterPro" id="IPR002323">
    <property type="entry name" value="Cyt_CIE"/>
</dbReference>
<dbReference type="PANTHER" id="PTHR40942">
    <property type="match status" value="1"/>
</dbReference>
<dbReference type="AlphaFoldDB" id="A0A2P4RFH7"/>
<feature type="transmembrane region" description="Helical" evidence="7">
    <location>
        <begin position="20"/>
        <end position="41"/>
    </location>
</feature>
<comment type="caution">
    <text evidence="10">The sequence shown here is derived from an EMBL/GenBank/DDBJ whole genome shotgun (WGS) entry which is preliminary data.</text>
</comment>
<dbReference type="Gene3D" id="1.10.760.10">
    <property type="entry name" value="Cytochrome c-like domain"/>
    <property type="match status" value="2"/>
</dbReference>
<keyword evidence="7" id="KW-1133">Transmembrane helix</keyword>
<evidence type="ECO:0000256" key="2">
    <source>
        <dbReference type="ARBA" id="ARBA00022617"/>
    </source>
</evidence>
<evidence type="ECO:0000256" key="4">
    <source>
        <dbReference type="ARBA" id="ARBA00022982"/>
    </source>
</evidence>
<dbReference type="PRINTS" id="PR00607">
    <property type="entry name" value="CYTCHROMECIE"/>
</dbReference>
<keyword evidence="7" id="KW-0812">Transmembrane</keyword>
<evidence type="ECO:0000313" key="11">
    <source>
        <dbReference type="Proteomes" id="UP001189303"/>
    </source>
</evidence>
<keyword evidence="2 6" id="KW-0349">Heme</keyword>
<evidence type="ECO:0000259" key="8">
    <source>
        <dbReference type="PROSITE" id="PS51007"/>
    </source>
</evidence>
<dbReference type="GO" id="GO:0009055">
    <property type="term" value="F:electron transfer activity"/>
    <property type="evidence" value="ECO:0007669"/>
    <property type="project" value="InterPro"/>
</dbReference>
<keyword evidence="3 6" id="KW-0479">Metal-binding</keyword>
<keyword evidence="11" id="KW-1185">Reference proteome</keyword>
<reference evidence="10" key="1">
    <citation type="submission" date="2018-06" db="EMBL/GenBank/DDBJ databases">
        <authorList>
            <person name="O'Rourke A."/>
        </authorList>
    </citation>
    <scope>NUCLEOTIDE SEQUENCE</scope>
    <source>
        <strain evidence="10">132550021-3</strain>
    </source>
</reference>
<dbReference type="RefSeq" id="WP_015855805.1">
    <property type="nucleotide sequence ID" value="NZ_CATWFT010000021.1"/>
</dbReference>
<dbReference type="SUPFAM" id="SSF46626">
    <property type="entry name" value="Cytochrome c"/>
    <property type="match status" value="2"/>
</dbReference>
<keyword evidence="4" id="KW-0249">Electron transport</keyword>